<feature type="transmembrane region" description="Helical" evidence="7">
    <location>
        <begin position="7"/>
        <end position="33"/>
    </location>
</feature>
<dbReference type="GO" id="GO:0005886">
    <property type="term" value="C:plasma membrane"/>
    <property type="evidence" value="ECO:0007669"/>
    <property type="project" value="UniProtKB-SubCell"/>
</dbReference>
<evidence type="ECO:0000256" key="5">
    <source>
        <dbReference type="ARBA" id="ARBA00022989"/>
    </source>
</evidence>
<dbReference type="InterPro" id="IPR022791">
    <property type="entry name" value="L-PG_synthase/AglD"/>
</dbReference>
<dbReference type="NCBIfam" id="TIGR00374">
    <property type="entry name" value="flippase-like domain"/>
    <property type="match status" value="1"/>
</dbReference>
<evidence type="ECO:0000256" key="1">
    <source>
        <dbReference type="ARBA" id="ARBA00004651"/>
    </source>
</evidence>
<comment type="caution">
    <text evidence="8">The sequence shown here is derived from an EMBL/GenBank/DDBJ whole genome shotgun (WGS) entry which is preliminary data.</text>
</comment>
<feature type="non-terminal residue" evidence="8">
    <location>
        <position position="1"/>
    </location>
</feature>
<dbReference type="PANTHER" id="PTHR39087">
    <property type="entry name" value="UPF0104 MEMBRANE PROTEIN MJ1595"/>
    <property type="match status" value="1"/>
</dbReference>
<comment type="subcellular location">
    <subcellularLocation>
        <location evidence="1">Cell membrane</location>
        <topology evidence="1">Multi-pass membrane protein</topology>
    </subcellularLocation>
</comment>
<keyword evidence="4 7" id="KW-0812">Transmembrane</keyword>
<dbReference type="EMBL" id="LHYF01000070">
    <property type="protein sequence ID" value="KXB05813.1"/>
    <property type="molecule type" value="Genomic_DNA"/>
</dbReference>
<organism evidence="8 9">
    <name type="scientific">candidate division MSBL1 archaeon SCGC-AAA382C18</name>
    <dbReference type="NCBI Taxonomy" id="1698281"/>
    <lineage>
        <taxon>Archaea</taxon>
        <taxon>Methanobacteriati</taxon>
        <taxon>Methanobacteriota</taxon>
        <taxon>candidate division MSBL1</taxon>
    </lineage>
</organism>
<keyword evidence="9" id="KW-1185">Reference proteome</keyword>
<dbReference type="PANTHER" id="PTHR39087:SF2">
    <property type="entry name" value="UPF0104 MEMBRANE PROTEIN MJ1595"/>
    <property type="match status" value="1"/>
</dbReference>
<protein>
    <recommendedName>
        <fullName evidence="10">Threonine/Serine exporter ThrE domain-containing protein</fullName>
    </recommendedName>
</protein>
<keyword evidence="6 7" id="KW-0472">Membrane</keyword>
<evidence type="ECO:0000313" key="9">
    <source>
        <dbReference type="Proteomes" id="UP000070404"/>
    </source>
</evidence>
<feature type="transmembrane region" description="Helical" evidence="7">
    <location>
        <begin position="39"/>
        <end position="72"/>
    </location>
</feature>
<name>A0A133VH90_9EURY</name>
<sequence>VIEHKKAGILMVFFSIILYIATIIRFDVIFLALGVKVPIYVPLLAATVPFIFGLIPFSPGGLVFVEGGMLTLLGIFNIDKDIAGSFIIIERSISYLISTIAGGAAASYLGLKIWKSNNDEN</sequence>
<feature type="transmembrane region" description="Helical" evidence="7">
    <location>
        <begin position="93"/>
        <end position="111"/>
    </location>
</feature>
<accession>A0A133VH90</accession>
<evidence type="ECO:0000313" key="8">
    <source>
        <dbReference type="EMBL" id="KXB05813.1"/>
    </source>
</evidence>
<evidence type="ECO:0000256" key="2">
    <source>
        <dbReference type="ARBA" id="ARBA00011061"/>
    </source>
</evidence>
<evidence type="ECO:0000256" key="4">
    <source>
        <dbReference type="ARBA" id="ARBA00022692"/>
    </source>
</evidence>
<reference evidence="8 9" key="1">
    <citation type="journal article" date="2016" name="Sci. Rep.">
        <title>Metabolic traits of an uncultured archaeal lineage -MSBL1- from brine pools of the Red Sea.</title>
        <authorList>
            <person name="Mwirichia R."/>
            <person name="Alam I."/>
            <person name="Rashid M."/>
            <person name="Vinu M."/>
            <person name="Ba-Alawi W."/>
            <person name="Anthony Kamau A."/>
            <person name="Kamanda Ngugi D."/>
            <person name="Goker M."/>
            <person name="Klenk H.P."/>
            <person name="Bajic V."/>
            <person name="Stingl U."/>
        </authorList>
    </citation>
    <scope>NUCLEOTIDE SEQUENCE [LARGE SCALE GENOMIC DNA]</scope>
    <source>
        <strain evidence="8">SCGC-AAA382C18</strain>
    </source>
</reference>
<dbReference type="AlphaFoldDB" id="A0A133VH90"/>
<evidence type="ECO:0000256" key="6">
    <source>
        <dbReference type="ARBA" id="ARBA00023136"/>
    </source>
</evidence>
<dbReference type="Proteomes" id="UP000070404">
    <property type="component" value="Unassembled WGS sequence"/>
</dbReference>
<evidence type="ECO:0000256" key="3">
    <source>
        <dbReference type="ARBA" id="ARBA00022475"/>
    </source>
</evidence>
<evidence type="ECO:0000256" key="7">
    <source>
        <dbReference type="SAM" id="Phobius"/>
    </source>
</evidence>
<evidence type="ECO:0008006" key="10">
    <source>
        <dbReference type="Google" id="ProtNLM"/>
    </source>
</evidence>
<keyword evidence="3" id="KW-1003">Cell membrane</keyword>
<comment type="similarity">
    <text evidence="2">Belongs to the UPF0104 family.</text>
</comment>
<dbReference type="Pfam" id="PF03706">
    <property type="entry name" value="LPG_synthase_TM"/>
    <property type="match status" value="1"/>
</dbReference>
<gene>
    <name evidence="8" type="ORF">AKJ52_02980</name>
</gene>
<proteinExistence type="inferred from homology"/>
<keyword evidence="5 7" id="KW-1133">Transmembrane helix</keyword>